<evidence type="ECO:0000313" key="2">
    <source>
        <dbReference type="Proteomes" id="UP000308489"/>
    </source>
</evidence>
<evidence type="ECO:0000313" key="1">
    <source>
        <dbReference type="EMBL" id="VTQ86692.1"/>
    </source>
</evidence>
<sequence>MSKKIDYLQKIYDKNPVTGNYIIEVALDKYTDVFNDWDHASYKKRDMDPDLAYFLEDCADDIPSKHKFDICFYVPKEVKDKR</sequence>
<keyword evidence="2" id="KW-1185">Reference proteome</keyword>
<dbReference type="OrthoDB" id="573194at2"/>
<protein>
    <submittedName>
        <fullName evidence="1">Uncharacterized protein</fullName>
    </submittedName>
</protein>
<proteinExistence type="predicted"/>
<gene>
    <name evidence="1" type="ORF">NCTC503_00969</name>
</gene>
<dbReference type="EMBL" id="LR590481">
    <property type="protein sequence ID" value="VTQ86692.1"/>
    <property type="molecule type" value="Genomic_DNA"/>
</dbReference>
<accession>A0A4U9R5J5</accession>
<organism evidence="1 2">
    <name type="scientific">Hathewaya histolytica</name>
    <name type="common">Clostridium histolyticum</name>
    <dbReference type="NCBI Taxonomy" id="1498"/>
    <lineage>
        <taxon>Bacteria</taxon>
        <taxon>Bacillati</taxon>
        <taxon>Bacillota</taxon>
        <taxon>Clostridia</taxon>
        <taxon>Eubacteriales</taxon>
        <taxon>Clostridiaceae</taxon>
        <taxon>Hathewaya</taxon>
    </lineage>
</organism>
<name>A0A4U9R5J5_HATHI</name>
<reference evidence="1 2" key="1">
    <citation type="submission" date="2019-05" db="EMBL/GenBank/DDBJ databases">
        <authorList>
            <consortium name="Pathogen Informatics"/>
        </authorList>
    </citation>
    <scope>NUCLEOTIDE SEQUENCE [LARGE SCALE GENOMIC DNA]</scope>
    <source>
        <strain evidence="1 2">NCTC503</strain>
    </source>
</reference>
<dbReference type="Proteomes" id="UP000308489">
    <property type="component" value="Chromosome 1"/>
</dbReference>
<dbReference type="AlphaFoldDB" id="A0A4U9R5J5"/>
<dbReference type="RefSeq" id="WP_138209675.1">
    <property type="nucleotide sequence ID" value="NZ_CBCRUQ010000004.1"/>
</dbReference>
<dbReference type="KEGG" id="hhw:NCTC503_00969"/>